<accession>A0A0K1PXL3</accession>
<feature type="compositionally biased region" description="Gly residues" evidence="1">
    <location>
        <begin position="110"/>
        <end position="126"/>
    </location>
</feature>
<reference evidence="3 4" key="1">
    <citation type="submission" date="2015-08" db="EMBL/GenBank/DDBJ databases">
        <authorList>
            <person name="Babu N.S."/>
            <person name="Beckwith C.J."/>
            <person name="Beseler K.G."/>
            <person name="Brison A."/>
            <person name="Carone J.V."/>
            <person name="Caskin T.P."/>
            <person name="Diamond M."/>
            <person name="Durham M.E."/>
            <person name="Foxe J.M."/>
            <person name="Go M."/>
            <person name="Henderson B.A."/>
            <person name="Jones I.B."/>
            <person name="McGettigan J.A."/>
            <person name="Micheletti S.J."/>
            <person name="Nasrallah M.E."/>
            <person name="Ortiz D."/>
            <person name="Piller C.R."/>
            <person name="Privatt S.R."/>
            <person name="Schneider S.L."/>
            <person name="Sharp S."/>
            <person name="Smith T.C."/>
            <person name="Stanton J.D."/>
            <person name="Ullery H.E."/>
            <person name="Wilson R.J."/>
            <person name="Serrano M.G."/>
            <person name="Buck G."/>
            <person name="Lee V."/>
            <person name="Wang Y."/>
            <person name="Carvalho R."/>
            <person name="Voegtly L."/>
            <person name="Shi R."/>
            <person name="Duckworth R."/>
            <person name="Johnson A."/>
            <person name="Loviza R."/>
            <person name="Walstead R."/>
            <person name="Shah Z."/>
            <person name="Kiflezghi M."/>
            <person name="Wade K."/>
            <person name="Ball S.L."/>
            <person name="Bradley K.W."/>
            <person name="Asai D.J."/>
            <person name="Bowman C.A."/>
            <person name="Russell D.A."/>
            <person name="Pope W.H."/>
            <person name="Jacobs-Sera D."/>
            <person name="Hendrix R.W."/>
            <person name="Hatfull G.F."/>
        </authorList>
    </citation>
    <scope>NUCLEOTIDE SEQUENCE [LARGE SCALE GENOMIC DNA]</scope>
    <source>
        <strain evidence="3 4">DSM 27648</strain>
    </source>
</reference>
<evidence type="ECO:0000256" key="1">
    <source>
        <dbReference type="SAM" id="MobiDB-lite"/>
    </source>
</evidence>
<evidence type="ECO:0008006" key="5">
    <source>
        <dbReference type="Google" id="ProtNLM"/>
    </source>
</evidence>
<dbReference type="Pfam" id="PF10092">
    <property type="entry name" value="DUF2330"/>
    <property type="match status" value="1"/>
</dbReference>
<gene>
    <name evidence="3" type="ORF">AKJ09_04922</name>
</gene>
<dbReference type="KEGG" id="llu:AKJ09_04922"/>
<dbReference type="EMBL" id="CP012333">
    <property type="protein sequence ID" value="AKU98258.1"/>
    <property type="molecule type" value="Genomic_DNA"/>
</dbReference>
<feature type="region of interest" description="Disordered" evidence="1">
    <location>
        <begin position="342"/>
        <end position="397"/>
    </location>
</feature>
<evidence type="ECO:0000256" key="2">
    <source>
        <dbReference type="SAM" id="Phobius"/>
    </source>
</evidence>
<feature type="transmembrane region" description="Helical" evidence="2">
    <location>
        <begin position="496"/>
        <end position="513"/>
    </location>
</feature>
<dbReference type="RefSeq" id="WP_169927756.1">
    <property type="nucleotide sequence ID" value="NZ_CP012333.1"/>
</dbReference>
<dbReference type="AlphaFoldDB" id="A0A0K1PXL3"/>
<organism evidence="3 4">
    <name type="scientific">Labilithrix luteola</name>
    <dbReference type="NCBI Taxonomy" id="1391654"/>
    <lineage>
        <taxon>Bacteria</taxon>
        <taxon>Pseudomonadati</taxon>
        <taxon>Myxococcota</taxon>
        <taxon>Polyangia</taxon>
        <taxon>Polyangiales</taxon>
        <taxon>Labilitrichaceae</taxon>
        <taxon>Labilithrix</taxon>
    </lineage>
</organism>
<keyword evidence="2" id="KW-0472">Membrane</keyword>
<sequence length="519" mass="53753">MRLSSSLIIASAMAMGLVGFGIRDAHACGGCFHPKAEAGSSVITDHRMVFKISTRETILWDQVRYSGDPKEFAWVLPVNAGARVELSHDEWIAALDATTRTTVTGPERFCGGGGGGGGRGGGGGCMGSSSSTSFEADMGSSHDLDAGFAGNGDVSVVSQSVIGPYQAVTLHANAGDGISEWLVANGFAIPDAVRPIVDAYTSARFDFIALRLRPGQGVRAMQPVRVVTPGADTTLPLRMVAAGVGSKVGLTLWVIGEGRYRTQNFPNAVVDDSLLTWDGKASRSNLTQLQSQIFASNDGRTWLTETAGHAVLSGVMGIGADPSSSLYTAYMQSCFAKPAREVPCTDGELPPPDGTPLDESADAGTSDASDAGDDGDAGDAETDAGVDGGEETPVPPNRCTKWVAGCAGYDDLDVATRGLVGDIWVTRLRADLPVQALGTDLRLEAADQTTVSGGHHTEKFSDENFDPCAGVTNSATVGSSSDGCACRTSRPLGSSVGSWLVAVVTAALASSIARRARRK</sequence>
<feature type="compositionally biased region" description="Acidic residues" evidence="1">
    <location>
        <begin position="370"/>
        <end position="390"/>
    </location>
</feature>
<keyword evidence="2" id="KW-0812">Transmembrane</keyword>
<dbReference type="InterPro" id="IPR019283">
    <property type="entry name" value="DUF2330"/>
</dbReference>
<keyword evidence="2" id="KW-1133">Transmembrane helix</keyword>
<dbReference type="STRING" id="1391654.AKJ09_04922"/>
<keyword evidence="4" id="KW-1185">Reference proteome</keyword>
<proteinExistence type="predicted"/>
<name>A0A0K1PXL3_9BACT</name>
<protein>
    <recommendedName>
        <fullName evidence="5">DUF2330 domain-containing protein</fullName>
    </recommendedName>
</protein>
<evidence type="ECO:0000313" key="3">
    <source>
        <dbReference type="EMBL" id="AKU98258.1"/>
    </source>
</evidence>
<feature type="region of interest" description="Disordered" evidence="1">
    <location>
        <begin position="106"/>
        <end position="131"/>
    </location>
</feature>
<dbReference type="Proteomes" id="UP000064967">
    <property type="component" value="Chromosome"/>
</dbReference>
<evidence type="ECO:0000313" key="4">
    <source>
        <dbReference type="Proteomes" id="UP000064967"/>
    </source>
</evidence>